<dbReference type="EMBL" id="JADFTS010000001">
    <property type="protein sequence ID" value="KAF9624247.1"/>
    <property type="molecule type" value="Genomic_DNA"/>
</dbReference>
<gene>
    <name evidence="1" type="ORF">IFM89_009046</name>
</gene>
<sequence>MEKKGALKSIRTYMGPVHIKDIALAQILLYENSAASGRHMCETGSWGISSASINLSFFASLLEAGYVKAVFTGHDHLNDFCGELNGIQGGIEGLEWSS</sequence>
<keyword evidence="2" id="KW-1185">Reference proteome</keyword>
<evidence type="ECO:0000313" key="2">
    <source>
        <dbReference type="Proteomes" id="UP000631114"/>
    </source>
</evidence>
<name>A0A835MC67_9MAGN</name>
<accession>A0A835MC67</accession>
<dbReference type="OrthoDB" id="783096at2759"/>
<protein>
    <submittedName>
        <fullName evidence="1">Uncharacterized protein</fullName>
    </submittedName>
</protein>
<dbReference type="InterPro" id="IPR029052">
    <property type="entry name" value="Metallo-depent_PP-like"/>
</dbReference>
<proteinExistence type="predicted"/>
<dbReference type="Proteomes" id="UP000631114">
    <property type="component" value="Unassembled WGS sequence"/>
</dbReference>
<organism evidence="1 2">
    <name type="scientific">Coptis chinensis</name>
    <dbReference type="NCBI Taxonomy" id="261450"/>
    <lineage>
        <taxon>Eukaryota</taxon>
        <taxon>Viridiplantae</taxon>
        <taxon>Streptophyta</taxon>
        <taxon>Embryophyta</taxon>
        <taxon>Tracheophyta</taxon>
        <taxon>Spermatophyta</taxon>
        <taxon>Magnoliopsida</taxon>
        <taxon>Ranunculales</taxon>
        <taxon>Ranunculaceae</taxon>
        <taxon>Coptidoideae</taxon>
        <taxon>Coptis</taxon>
    </lineage>
</organism>
<reference evidence="1 2" key="1">
    <citation type="submission" date="2020-10" db="EMBL/GenBank/DDBJ databases">
        <title>The Coptis chinensis genome and diversification of protoberbering-type alkaloids.</title>
        <authorList>
            <person name="Wang B."/>
            <person name="Shu S."/>
            <person name="Song C."/>
            <person name="Liu Y."/>
        </authorList>
    </citation>
    <scope>NUCLEOTIDE SEQUENCE [LARGE SCALE GENOMIC DNA]</scope>
    <source>
        <strain evidence="1">HL-2020</strain>
        <tissue evidence="1">Leaf</tissue>
    </source>
</reference>
<evidence type="ECO:0000313" key="1">
    <source>
        <dbReference type="EMBL" id="KAF9624247.1"/>
    </source>
</evidence>
<comment type="caution">
    <text evidence="1">The sequence shown here is derived from an EMBL/GenBank/DDBJ whole genome shotgun (WGS) entry which is preliminary data.</text>
</comment>
<dbReference type="SUPFAM" id="SSF56300">
    <property type="entry name" value="Metallo-dependent phosphatases"/>
    <property type="match status" value="1"/>
</dbReference>
<dbReference type="AlphaFoldDB" id="A0A835MC67"/>